<sequence>MNKKKQQTEQTKKKIADASKTLFAQKGYKATSIDDIVKATGCSAGNIYYHFKSKEGLFLHLMDDWNREWEDNWLAKESMYATTIDKLYGMAEHAALDQLNHPLSKAVDEFFNSAEKDPEVEERINEMVRGYIEFNRHLLQKGIDDGELEMADVTGIATILDILMYGLNQHTRRMGREEALAAYRLAMDVFLHGIAKPSR</sequence>
<evidence type="ECO:0000256" key="4">
    <source>
        <dbReference type="PROSITE-ProRule" id="PRU00335"/>
    </source>
</evidence>
<keyword evidence="1" id="KW-0805">Transcription regulation</keyword>
<reference evidence="6" key="1">
    <citation type="submission" date="2022-08" db="EMBL/GenBank/DDBJ databases">
        <title>The genomic sequence of strain Paenibacillus sp. SCIV0701.</title>
        <authorList>
            <person name="Zhao H."/>
        </authorList>
    </citation>
    <scope>NUCLEOTIDE SEQUENCE</scope>
    <source>
        <strain evidence="6">SCIV0701</strain>
    </source>
</reference>
<gene>
    <name evidence="6" type="ORF">NQZ67_06480</name>
</gene>
<organism evidence="6 7">
    <name type="scientific">Paenibacillus soyae</name>
    <dbReference type="NCBI Taxonomy" id="2969249"/>
    <lineage>
        <taxon>Bacteria</taxon>
        <taxon>Bacillati</taxon>
        <taxon>Bacillota</taxon>
        <taxon>Bacilli</taxon>
        <taxon>Bacillales</taxon>
        <taxon>Paenibacillaceae</taxon>
        <taxon>Paenibacillus</taxon>
    </lineage>
</organism>
<dbReference type="RefSeq" id="WP_257443887.1">
    <property type="nucleotide sequence ID" value="NZ_JANIPJ010000003.1"/>
</dbReference>
<evidence type="ECO:0000313" key="7">
    <source>
        <dbReference type="Proteomes" id="UP001141950"/>
    </source>
</evidence>
<dbReference type="Gene3D" id="1.10.357.10">
    <property type="entry name" value="Tetracycline Repressor, domain 2"/>
    <property type="match status" value="1"/>
</dbReference>
<dbReference type="Pfam" id="PF00440">
    <property type="entry name" value="TetR_N"/>
    <property type="match status" value="1"/>
</dbReference>
<dbReference type="SUPFAM" id="SSF46689">
    <property type="entry name" value="Homeodomain-like"/>
    <property type="match status" value="1"/>
</dbReference>
<keyword evidence="7" id="KW-1185">Reference proteome</keyword>
<feature type="domain" description="HTH tetR-type" evidence="5">
    <location>
        <begin position="9"/>
        <end position="69"/>
    </location>
</feature>
<dbReference type="GO" id="GO:0045892">
    <property type="term" value="P:negative regulation of DNA-templated transcription"/>
    <property type="evidence" value="ECO:0007669"/>
    <property type="project" value="InterPro"/>
</dbReference>
<dbReference type="PANTHER" id="PTHR47506:SF3">
    <property type="entry name" value="HTH-TYPE TRANSCRIPTIONAL REGULATOR LMRA"/>
    <property type="match status" value="1"/>
</dbReference>
<evidence type="ECO:0000313" key="6">
    <source>
        <dbReference type="EMBL" id="MCR2803527.1"/>
    </source>
</evidence>
<dbReference type="GO" id="GO:0003700">
    <property type="term" value="F:DNA-binding transcription factor activity"/>
    <property type="evidence" value="ECO:0007669"/>
    <property type="project" value="InterPro"/>
</dbReference>
<proteinExistence type="predicted"/>
<keyword evidence="3" id="KW-0804">Transcription</keyword>
<evidence type="ECO:0000256" key="3">
    <source>
        <dbReference type="ARBA" id="ARBA00023163"/>
    </source>
</evidence>
<evidence type="ECO:0000256" key="1">
    <source>
        <dbReference type="ARBA" id="ARBA00023015"/>
    </source>
</evidence>
<dbReference type="InterPro" id="IPR001647">
    <property type="entry name" value="HTH_TetR"/>
</dbReference>
<dbReference type="PRINTS" id="PR00455">
    <property type="entry name" value="HTHTETR"/>
</dbReference>
<evidence type="ECO:0000259" key="5">
    <source>
        <dbReference type="PROSITE" id="PS50977"/>
    </source>
</evidence>
<dbReference type="PANTHER" id="PTHR47506">
    <property type="entry name" value="TRANSCRIPTIONAL REGULATORY PROTEIN"/>
    <property type="match status" value="1"/>
</dbReference>
<dbReference type="Proteomes" id="UP001141950">
    <property type="component" value="Unassembled WGS sequence"/>
</dbReference>
<accession>A0A9X2SA71</accession>
<dbReference type="InterPro" id="IPR036271">
    <property type="entry name" value="Tet_transcr_reg_TetR-rel_C_sf"/>
</dbReference>
<dbReference type="EMBL" id="JANIPJ010000003">
    <property type="protein sequence ID" value="MCR2803527.1"/>
    <property type="molecule type" value="Genomic_DNA"/>
</dbReference>
<dbReference type="Gene3D" id="1.10.10.60">
    <property type="entry name" value="Homeodomain-like"/>
    <property type="match status" value="1"/>
</dbReference>
<name>A0A9X2SA71_9BACL</name>
<dbReference type="InterPro" id="IPR009057">
    <property type="entry name" value="Homeodomain-like_sf"/>
</dbReference>
<feature type="DNA-binding region" description="H-T-H motif" evidence="4">
    <location>
        <begin position="32"/>
        <end position="51"/>
    </location>
</feature>
<dbReference type="Pfam" id="PF08360">
    <property type="entry name" value="TetR_C_5"/>
    <property type="match status" value="1"/>
</dbReference>
<evidence type="ECO:0000256" key="2">
    <source>
        <dbReference type="ARBA" id="ARBA00023125"/>
    </source>
</evidence>
<dbReference type="PROSITE" id="PS50977">
    <property type="entry name" value="HTH_TETR_2"/>
    <property type="match status" value="1"/>
</dbReference>
<protein>
    <submittedName>
        <fullName evidence="6">TetR/AcrR family transcriptional regulator</fullName>
    </submittedName>
</protein>
<dbReference type="GO" id="GO:0003677">
    <property type="term" value="F:DNA binding"/>
    <property type="evidence" value="ECO:0007669"/>
    <property type="project" value="UniProtKB-UniRule"/>
</dbReference>
<comment type="caution">
    <text evidence="6">The sequence shown here is derived from an EMBL/GenBank/DDBJ whole genome shotgun (WGS) entry which is preliminary data.</text>
</comment>
<dbReference type="AlphaFoldDB" id="A0A9X2SA71"/>
<keyword evidence="2 4" id="KW-0238">DNA-binding</keyword>
<dbReference type="SUPFAM" id="SSF48498">
    <property type="entry name" value="Tetracyclin repressor-like, C-terminal domain"/>
    <property type="match status" value="1"/>
</dbReference>
<dbReference type="InterPro" id="IPR013571">
    <property type="entry name" value="Tscrpt_reg_QacR_C"/>
</dbReference>